<feature type="compositionally biased region" description="Basic and acidic residues" evidence="1">
    <location>
        <begin position="1"/>
        <end position="12"/>
    </location>
</feature>
<reference evidence="3 4" key="1">
    <citation type="submission" date="2024-06" db="EMBL/GenBank/DDBJ databases">
        <title>The Natural Products Discovery Center: Release of the First 8490 Sequenced Strains for Exploring Actinobacteria Biosynthetic Diversity.</title>
        <authorList>
            <person name="Kalkreuter E."/>
            <person name="Kautsar S.A."/>
            <person name="Yang D."/>
            <person name="Bader C.D."/>
            <person name="Teijaro C.N."/>
            <person name="Fluegel L."/>
            <person name="Davis C.M."/>
            <person name="Simpson J.R."/>
            <person name="Lauterbach L."/>
            <person name="Steele A.D."/>
            <person name="Gui C."/>
            <person name="Meng S."/>
            <person name="Li G."/>
            <person name="Viehrig K."/>
            <person name="Ye F."/>
            <person name="Su P."/>
            <person name="Kiefer A.F."/>
            <person name="Nichols A."/>
            <person name="Cepeda A.J."/>
            <person name="Yan W."/>
            <person name="Fan B."/>
            <person name="Jiang Y."/>
            <person name="Adhikari A."/>
            <person name="Zheng C.-J."/>
            <person name="Schuster L."/>
            <person name="Cowan T.M."/>
            <person name="Smanski M.J."/>
            <person name="Chevrette M.G."/>
            <person name="De Carvalho L.P.S."/>
            <person name="Shen B."/>
        </authorList>
    </citation>
    <scope>NUCLEOTIDE SEQUENCE [LARGE SCALE GENOMIC DNA]</scope>
    <source>
        <strain evidence="3 4">NPDC045705</strain>
    </source>
</reference>
<evidence type="ECO:0000256" key="2">
    <source>
        <dbReference type="SAM" id="Phobius"/>
    </source>
</evidence>
<dbReference type="Proteomes" id="UP001551210">
    <property type="component" value="Unassembled WGS sequence"/>
</dbReference>
<feature type="compositionally biased region" description="Low complexity" evidence="1">
    <location>
        <begin position="28"/>
        <end position="44"/>
    </location>
</feature>
<evidence type="ECO:0000313" key="4">
    <source>
        <dbReference type="Proteomes" id="UP001551210"/>
    </source>
</evidence>
<keyword evidence="2" id="KW-0472">Membrane</keyword>
<name>A0ABV3CRB3_STREX</name>
<comment type="caution">
    <text evidence="3">The sequence shown here is derived from an EMBL/GenBank/DDBJ whole genome shotgun (WGS) entry which is preliminary data.</text>
</comment>
<feature type="compositionally biased region" description="Acidic residues" evidence="1">
    <location>
        <begin position="50"/>
        <end position="78"/>
    </location>
</feature>
<evidence type="ECO:0000256" key="1">
    <source>
        <dbReference type="SAM" id="MobiDB-lite"/>
    </source>
</evidence>
<keyword evidence="4" id="KW-1185">Reference proteome</keyword>
<organism evidence="3 4">
    <name type="scientific">Streptomyces exfoliatus</name>
    <name type="common">Streptomyces hydrogenans</name>
    <dbReference type="NCBI Taxonomy" id="1905"/>
    <lineage>
        <taxon>Bacteria</taxon>
        <taxon>Bacillati</taxon>
        <taxon>Actinomycetota</taxon>
        <taxon>Actinomycetes</taxon>
        <taxon>Kitasatosporales</taxon>
        <taxon>Streptomycetaceae</taxon>
        <taxon>Streptomyces</taxon>
    </lineage>
</organism>
<feature type="transmembrane region" description="Helical" evidence="2">
    <location>
        <begin position="145"/>
        <end position="169"/>
    </location>
</feature>
<keyword evidence="2" id="KW-0812">Transmembrane</keyword>
<dbReference type="EMBL" id="JBEZAM010000005">
    <property type="protein sequence ID" value="MEU7292750.1"/>
    <property type="molecule type" value="Genomic_DNA"/>
</dbReference>
<accession>A0ABV3CRB3</accession>
<feature type="transmembrane region" description="Helical" evidence="2">
    <location>
        <begin position="176"/>
        <end position="200"/>
    </location>
</feature>
<dbReference type="RefSeq" id="WP_359205230.1">
    <property type="nucleotide sequence ID" value="NZ_JBEZAM010000005.1"/>
</dbReference>
<gene>
    <name evidence="3" type="ORF">AB0A76_06005</name>
</gene>
<evidence type="ECO:0000313" key="3">
    <source>
        <dbReference type="EMBL" id="MEU7292750.1"/>
    </source>
</evidence>
<keyword evidence="2" id="KW-1133">Transmembrane helix</keyword>
<evidence type="ECO:0008006" key="5">
    <source>
        <dbReference type="Google" id="ProtNLM"/>
    </source>
</evidence>
<sequence length="211" mass="21060">MDTKTTTEKTGETGDGAESPESAGADIAAKTAKTAKTAEAAETAPAVEPLDADALDPSDEIDKDDDEDADEDDDEAPFPDEAPAPASAGIGGAAAAVVSAALGVVALTGTWTGKVVAERETLIGQIKTSGSGTPAQQISEIYGDAWHSVAVVNGVFSLVALLVAVLVLVLPGRPSWVRAVAVAGAVLGGLGLLLSVGTYFDLFLSLPTAGS</sequence>
<proteinExistence type="predicted"/>
<feature type="region of interest" description="Disordered" evidence="1">
    <location>
        <begin position="1"/>
        <end position="87"/>
    </location>
</feature>
<protein>
    <recommendedName>
        <fullName evidence="5">Integral membrane protein</fullName>
    </recommendedName>
</protein>